<evidence type="ECO:0000313" key="1">
    <source>
        <dbReference type="EnsemblPlants" id="Solyc12g076357.1.1"/>
    </source>
</evidence>
<dbReference type="Gramene" id="Solyc12g076357.1.1">
    <property type="protein sequence ID" value="Solyc12g076357.1.1"/>
    <property type="gene ID" value="Solyc12g076357.1"/>
</dbReference>
<keyword evidence="2" id="KW-1185">Reference proteome</keyword>
<proteinExistence type="predicted"/>
<organism evidence="1">
    <name type="scientific">Solanum lycopersicum</name>
    <name type="common">Tomato</name>
    <name type="synonym">Lycopersicon esculentum</name>
    <dbReference type="NCBI Taxonomy" id="4081"/>
    <lineage>
        <taxon>Eukaryota</taxon>
        <taxon>Viridiplantae</taxon>
        <taxon>Streptophyta</taxon>
        <taxon>Embryophyta</taxon>
        <taxon>Tracheophyta</taxon>
        <taxon>Spermatophyta</taxon>
        <taxon>Magnoliopsida</taxon>
        <taxon>eudicotyledons</taxon>
        <taxon>Gunneridae</taxon>
        <taxon>Pentapetalae</taxon>
        <taxon>asterids</taxon>
        <taxon>lamiids</taxon>
        <taxon>Solanales</taxon>
        <taxon>Solanaceae</taxon>
        <taxon>Solanoideae</taxon>
        <taxon>Solaneae</taxon>
        <taxon>Solanum</taxon>
        <taxon>Solanum subgen. Lycopersicon</taxon>
    </lineage>
</organism>
<dbReference type="Proteomes" id="UP000004994">
    <property type="component" value="Chromosome 12"/>
</dbReference>
<name>A0A3Q7JD08_SOLLC</name>
<accession>A0A3Q7JD08</accession>
<dbReference type="AlphaFoldDB" id="A0A3Q7JD08"/>
<reference evidence="1" key="1">
    <citation type="journal article" date="2012" name="Nature">
        <title>The tomato genome sequence provides insights into fleshy fruit evolution.</title>
        <authorList>
            <consortium name="Tomato Genome Consortium"/>
        </authorList>
    </citation>
    <scope>NUCLEOTIDE SEQUENCE [LARGE SCALE GENOMIC DNA]</scope>
    <source>
        <strain evidence="1">cv. Heinz 1706</strain>
    </source>
</reference>
<dbReference type="InParanoid" id="A0A3Q7JD08"/>
<protein>
    <submittedName>
        <fullName evidence="1">Uncharacterized protein</fullName>
    </submittedName>
</protein>
<dbReference type="PANTHER" id="PTHR33187:SF11">
    <property type="entry name" value="AMINOTRANSFERASE-LIKE PLANT MOBILE DOMAIN-CONTAINING PROTEIN"/>
    <property type="match status" value="1"/>
</dbReference>
<reference evidence="1" key="2">
    <citation type="submission" date="2019-01" db="UniProtKB">
        <authorList>
            <consortium name="EnsemblPlants"/>
        </authorList>
    </citation>
    <scope>IDENTIFICATION</scope>
    <source>
        <strain evidence="1">cv. Heinz 1706</strain>
    </source>
</reference>
<dbReference type="EnsemblPlants" id="Solyc12g076357.1.1">
    <property type="protein sequence ID" value="Solyc12g076357.1.1"/>
    <property type="gene ID" value="Solyc12g076357.1"/>
</dbReference>
<dbReference type="PANTHER" id="PTHR33187">
    <property type="entry name" value="WU:FI09B08"/>
    <property type="match status" value="1"/>
</dbReference>
<sequence>MSGIKCHHCPLDNTYGRTTLSVACRRILGVAFHHRNWTGINRVRQCRAWHAIISLENIPYQTTSGMPCHHRPWETTHSETKSGVAWHHCPREAYVVELRRMCTHGETTSSMEMMSLHLHSTHRLEYVGHGMTHVPWAA</sequence>
<evidence type="ECO:0000313" key="2">
    <source>
        <dbReference type="Proteomes" id="UP000004994"/>
    </source>
</evidence>